<dbReference type="RefSeq" id="WP_190471873.1">
    <property type="nucleotide sequence ID" value="NZ_JACJSG010000013.1"/>
</dbReference>
<evidence type="ECO:0000313" key="1">
    <source>
        <dbReference type="EMBL" id="MBD2501215.1"/>
    </source>
</evidence>
<name>A0ABR8D4J5_9NOST</name>
<organism evidence="1 2">
    <name type="scientific">Anabaena azotica FACHB-119</name>
    <dbReference type="NCBI Taxonomy" id="947527"/>
    <lineage>
        <taxon>Bacteria</taxon>
        <taxon>Bacillati</taxon>
        <taxon>Cyanobacteriota</taxon>
        <taxon>Cyanophyceae</taxon>
        <taxon>Nostocales</taxon>
        <taxon>Nostocaceae</taxon>
        <taxon>Anabaena</taxon>
        <taxon>Anabaena azotica</taxon>
    </lineage>
</organism>
<protein>
    <submittedName>
        <fullName evidence="1">Uncharacterized protein</fullName>
    </submittedName>
</protein>
<comment type="caution">
    <text evidence="1">The sequence shown here is derived from an EMBL/GenBank/DDBJ whole genome shotgun (WGS) entry which is preliminary data.</text>
</comment>
<evidence type="ECO:0000313" key="2">
    <source>
        <dbReference type="Proteomes" id="UP000661112"/>
    </source>
</evidence>
<keyword evidence="2" id="KW-1185">Reference proteome</keyword>
<sequence length="91" mass="10393">MTYISKRFLGGNIMLLVKTQIFYREAIAHPCLISCTVTFHLKMKDFVGWTVHRHLLIDKVQDVSYIISSIPVLKILVSSAMISQNIVKNIT</sequence>
<dbReference type="Proteomes" id="UP000661112">
    <property type="component" value="Unassembled WGS sequence"/>
</dbReference>
<reference evidence="1 2" key="1">
    <citation type="journal article" date="2020" name="ISME J.">
        <title>Comparative genomics reveals insights into cyanobacterial evolution and habitat adaptation.</title>
        <authorList>
            <person name="Chen M.Y."/>
            <person name="Teng W.K."/>
            <person name="Zhao L."/>
            <person name="Hu C.X."/>
            <person name="Zhou Y.K."/>
            <person name="Han B.P."/>
            <person name="Song L.R."/>
            <person name="Shu W.S."/>
        </authorList>
    </citation>
    <scope>NUCLEOTIDE SEQUENCE [LARGE SCALE GENOMIC DNA]</scope>
    <source>
        <strain evidence="1 2">FACHB-119</strain>
    </source>
</reference>
<gene>
    <name evidence="1" type="ORF">H6G83_11480</name>
</gene>
<dbReference type="EMBL" id="JACJSG010000013">
    <property type="protein sequence ID" value="MBD2501215.1"/>
    <property type="molecule type" value="Genomic_DNA"/>
</dbReference>
<proteinExistence type="predicted"/>
<accession>A0ABR8D4J5</accession>